<dbReference type="InterPro" id="IPR036986">
    <property type="entry name" value="S4_RNA-bd_sf"/>
</dbReference>
<dbReference type="SUPFAM" id="SSF55174">
    <property type="entry name" value="Alpha-L RNA-binding motif"/>
    <property type="match status" value="1"/>
</dbReference>
<gene>
    <name evidence="3" type="ORF">DC045_20520</name>
</gene>
<dbReference type="Pfam" id="PF01479">
    <property type="entry name" value="S4"/>
    <property type="match status" value="1"/>
</dbReference>
<reference evidence="3 4" key="1">
    <citation type="journal article" date="2018" name="Nat. Biotechnol.">
        <title>A standardized bacterial taxonomy based on genome phylogeny substantially revises the tree of life.</title>
        <authorList>
            <person name="Parks D.H."/>
            <person name="Chuvochina M."/>
            <person name="Waite D.W."/>
            <person name="Rinke C."/>
            <person name="Skarshewski A."/>
            <person name="Chaumeil P.A."/>
            <person name="Hugenholtz P."/>
        </authorList>
    </citation>
    <scope>NUCLEOTIDE SEQUENCE [LARGE SCALE GENOMIC DNA]</scope>
    <source>
        <strain evidence="3">UBA9380</strain>
    </source>
</reference>
<feature type="domain" description="RNA-binding S4" evidence="2">
    <location>
        <begin position="1"/>
        <end position="41"/>
    </location>
</feature>
<dbReference type="AlphaFoldDB" id="A0A352IYW1"/>
<accession>A0A352IYW1</accession>
<dbReference type="EMBL" id="DNNA01000314">
    <property type="protein sequence ID" value="HBC36644.1"/>
    <property type="molecule type" value="Genomic_DNA"/>
</dbReference>
<sequence>MRLDQFIANSTELSRKEAKRAIGRGVVTINEQVCKGANTRLAG</sequence>
<protein>
    <submittedName>
        <fullName evidence="3">16S rRNA pseudouridine(516) synthase</fullName>
    </submittedName>
</protein>
<evidence type="ECO:0000313" key="4">
    <source>
        <dbReference type="Proteomes" id="UP000263489"/>
    </source>
</evidence>
<dbReference type="GO" id="GO:0003723">
    <property type="term" value="F:RNA binding"/>
    <property type="evidence" value="ECO:0007669"/>
    <property type="project" value="UniProtKB-KW"/>
</dbReference>
<proteinExistence type="predicted"/>
<comment type="caution">
    <text evidence="3">The sequence shown here is derived from an EMBL/GenBank/DDBJ whole genome shotgun (WGS) entry which is preliminary data.</text>
</comment>
<dbReference type="CDD" id="cd00165">
    <property type="entry name" value="S4"/>
    <property type="match status" value="1"/>
</dbReference>
<dbReference type="Gene3D" id="3.10.290.10">
    <property type="entry name" value="RNA-binding S4 domain"/>
    <property type="match status" value="1"/>
</dbReference>
<dbReference type="PROSITE" id="PS50889">
    <property type="entry name" value="S4"/>
    <property type="match status" value="1"/>
</dbReference>
<name>A0A352IYW1_9GAMM</name>
<dbReference type="Proteomes" id="UP000263489">
    <property type="component" value="Unassembled WGS sequence"/>
</dbReference>
<evidence type="ECO:0000259" key="2">
    <source>
        <dbReference type="Pfam" id="PF01479"/>
    </source>
</evidence>
<organism evidence="3 4">
    <name type="scientific">Marinobacter adhaerens</name>
    <dbReference type="NCBI Taxonomy" id="1033846"/>
    <lineage>
        <taxon>Bacteria</taxon>
        <taxon>Pseudomonadati</taxon>
        <taxon>Pseudomonadota</taxon>
        <taxon>Gammaproteobacteria</taxon>
        <taxon>Pseudomonadales</taxon>
        <taxon>Marinobacteraceae</taxon>
        <taxon>Marinobacter</taxon>
    </lineage>
</organism>
<dbReference type="InterPro" id="IPR002942">
    <property type="entry name" value="S4_RNA-bd"/>
</dbReference>
<evidence type="ECO:0000313" key="3">
    <source>
        <dbReference type="EMBL" id="HBC36644.1"/>
    </source>
</evidence>
<evidence type="ECO:0000256" key="1">
    <source>
        <dbReference type="PROSITE-ProRule" id="PRU00182"/>
    </source>
</evidence>
<feature type="non-terminal residue" evidence="3">
    <location>
        <position position="43"/>
    </location>
</feature>
<keyword evidence="1" id="KW-0694">RNA-binding</keyword>